<keyword evidence="8" id="KW-1185">Reference proteome</keyword>
<evidence type="ECO:0000256" key="4">
    <source>
        <dbReference type="SAM" id="MobiDB-lite"/>
    </source>
</evidence>
<dbReference type="Gene3D" id="3.30.450.40">
    <property type="match status" value="1"/>
</dbReference>
<accession>A0A8S8X6T4</accession>
<dbReference type="EMBL" id="BOPV01000001">
    <property type="protein sequence ID" value="GIL38643.1"/>
    <property type="molecule type" value="Genomic_DNA"/>
</dbReference>
<dbReference type="PANTHER" id="PTHR30136:SF23">
    <property type="entry name" value="DNA-BINDING TRANSCRIPTIONAL ACTIVATOR MHPR"/>
    <property type="match status" value="1"/>
</dbReference>
<dbReference type="PROSITE" id="PS51078">
    <property type="entry name" value="ICLR_ED"/>
    <property type="match status" value="1"/>
</dbReference>
<protein>
    <submittedName>
        <fullName evidence="7">IclR family transcriptional regulator</fullName>
    </submittedName>
</protein>
<dbReference type="SUPFAM" id="SSF46785">
    <property type="entry name" value="Winged helix' DNA-binding domain"/>
    <property type="match status" value="1"/>
</dbReference>
<dbReference type="Proteomes" id="UP000681075">
    <property type="component" value="Unassembled WGS sequence"/>
</dbReference>
<dbReference type="AlphaFoldDB" id="A0A8S8X6T4"/>
<dbReference type="Pfam" id="PF01614">
    <property type="entry name" value="IclR_C"/>
    <property type="match status" value="1"/>
</dbReference>
<dbReference type="InterPro" id="IPR036388">
    <property type="entry name" value="WH-like_DNA-bd_sf"/>
</dbReference>
<dbReference type="Pfam" id="PF09339">
    <property type="entry name" value="HTH_IclR"/>
    <property type="match status" value="1"/>
</dbReference>
<keyword evidence="1" id="KW-0805">Transcription regulation</keyword>
<dbReference type="PANTHER" id="PTHR30136">
    <property type="entry name" value="HELIX-TURN-HELIX TRANSCRIPTIONAL REGULATOR, ICLR FAMILY"/>
    <property type="match status" value="1"/>
</dbReference>
<dbReference type="GO" id="GO:0045892">
    <property type="term" value="P:negative regulation of DNA-templated transcription"/>
    <property type="evidence" value="ECO:0007669"/>
    <property type="project" value="TreeGrafter"/>
</dbReference>
<feature type="domain" description="HTH iclR-type" evidence="5">
    <location>
        <begin position="34"/>
        <end position="95"/>
    </location>
</feature>
<evidence type="ECO:0000256" key="3">
    <source>
        <dbReference type="ARBA" id="ARBA00023163"/>
    </source>
</evidence>
<dbReference type="PROSITE" id="PS51077">
    <property type="entry name" value="HTH_ICLR"/>
    <property type="match status" value="1"/>
</dbReference>
<evidence type="ECO:0000256" key="2">
    <source>
        <dbReference type="ARBA" id="ARBA00023125"/>
    </source>
</evidence>
<comment type="caution">
    <text evidence="7">The sequence shown here is derived from an EMBL/GenBank/DDBJ whole genome shotgun (WGS) entry which is preliminary data.</text>
</comment>
<dbReference type="InterPro" id="IPR050707">
    <property type="entry name" value="HTH_MetabolicPath_Reg"/>
</dbReference>
<evidence type="ECO:0000313" key="8">
    <source>
        <dbReference type="Proteomes" id="UP000681075"/>
    </source>
</evidence>
<sequence>MTHLSSTDGHRSKRSRSNEDELDGGDDKVSFRPIRATLRSLDALRVLNMQNGATVTEVSRATGLARTTAFRVLETLVAGGYAVRDSADDRYRPTMLVRALADGYADESWVRDIAKPKLEALTAKIKWPLSLATPSGTGMLIRCNTDRDSPLTLYKYTPGITVPLATSAAGLAYLAYCEATHRDALIDILARAPKGADTGVRSRDQLGRQLEEIRRKGYAVHELGATNQSTIAVPVGAAEGRLLGAISLRWIASALTEGQIVESYLGQLRAMATSIAQEAIAKDAAREPATAPSTGRWMSAGRLT</sequence>
<keyword evidence="2" id="KW-0238">DNA-binding</keyword>
<dbReference type="InterPro" id="IPR029016">
    <property type="entry name" value="GAF-like_dom_sf"/>
</dbReference>
<evidence type="ECO:0000256" key="1">
    <source>
        <dbReference type="ARBA" id="ARBA00023015"/>
    </source>
</evidence>
<reference evidence="7" key="1">
    <citation type="submission" date="2021-02" db="EMBL/GenBank/DDBJ databases">
        <title>Genome sequence of Rhodospirillales sp. strain TMPK1 isolated from soil.</title>
        <authorList>
            <person name="Nakai R."/>
            <person name="Kusada H."/>
            <person name="Tamaki H."/>
        </authorList>
    </citation>
    <scope>NUCLEOTIDE SEQUENCE</scope>
    <source>
        <strain evidence="7">TMPK1</strain>
    </source>
</reference>
<organism evidence="7 8">
    <name type="scientific">Roseiterribacter gracilis</name>
    <dbReference type="NCBI Taxonomy" id="2812848"/>
    <lineage>
        <taxon>Bacteria</taxon>
        <taxon>Pseudomonadati</taxon>
        <taxon>Pseudomonadota</taxon>
        <taxon>Alphaproteobacteria</taxon>
        <taxon>Rhodospirillales</taxon>
        <taxon>Roseiterribacteraceae</taxon>
        <taxon>Roseiterribacter</taxon>
    </lineage>
</organism>
<gene>
    <name evidence="7" type="ORF">TMPK1_08800</name>
</gene>
<dbReference type="GO" id="GO:0003700">
    <property type="term" value="F:DNA-binding transcription factor activity"/>
    <property type="evidence" value="ECO:0007669"/>
    <property type="project" value="TreeGrafter"/>
</dbReference>
<proteinExistence type="predicted"/>
<evidence type="ECO:0000259" key="5">
    <source>
        <dbReference type="PROSITE" id="PS51077"/>
    </source>
</evidence>
<dbReference type="InterPro" id="IPR036390">
    <property type="entry name" value="WH_DNA-bd_sf"/>
</dbReference>
<evidence type="ECO:0000259" key="6">
    <source>
        <dbReference type="PROSITE" id="PS51078"/>
    </source>
</evidence>
<feature type="domain" description="IclR-ED" evidence="6">
    <location>
        <begin position="96"/>
        <end position="281"/>
    </location>
</feature>
<keyword evidence="3" id="KW-0804">Transcription</keyword>
<feature type="region of interest" description="Disordered" evidence="4">
    <location>
        <begin position="283"/>
        <end position="304"/>
    </location>
</feature>
<dbReference type="InterPro" id="IPR005471">
    <property type="entry name" value="Tscrpt_reg_IclR_N"/>
</dbReference>
<dbReference type="InterPro" id="IPR014757">
    <property type="entry name" value="Tscrpt_reg_IclR_C"/>
</dbReference>
<dbReference type="SMART" id="SM00346">
    <property type="entry name" value="HTH_ICLR"/>
    <property type="match status" value="1"/>
</dbReference>
<evidence type="ECO:0000313" key="7">
    <source>
        <dbReference type="EMBL" id="GIL38643.1"/>
    </source>
</evidence>
<dbReference type="Gene3D" id="1.10.10.10">
    <property type="entry name" value="Winged helix-like DNA-binding domain superfamily/Winged helix DNA-binding domain"/>
    <property type="match status" value="1"/>
</dbReference>
<dbReference type="RefSeq" id="WP_420241692.1">
    <property type="nucleotide sequence ID" value="NZ_BOPV01000001.1"/>
</dbReference>
<dbReference type="GO" id="GO:0003677">
    <property type="term" value="F:DNA binding"/>
    <property type="evidence" value="ECO:0007669"/>
    <property type="project" value="UniProtKB-KW"/>
</dbReference>
<feature type="region of interest" description="Disordered" evidence="4">
    <location>
        <begin position="1"/>
        <end position="26"/>
    </location>
</feature>
<dbReference type="SUPFAM" id="SSF55781">
    <property type="entry name" value="GAF domain-like"/>
    <property type="match status" value="1"/>
</dbReference>
<name>A0A8S8X6T4_9PROT</name>